<name>A0AAW5VD38_9LEPT</name>
<gene>
    <name evidence="2" type="ORF">ND861_08445</name>
    <name evidence="3" type="ORF">ND862_04790</name>
</gene>
<feature type="transmembrane region" description="Helical" evidence="1">
    <location>
        <begin position="155"/>
        <end position="173"/>
    </location>
</feature>
<feature type="transmembrane region" description="Helical" evidence="1">
    <location>
        <begin position="98"/>
        <end position="116"/>
    </location>
</feature>
<dbReference type="RefSeq" id="WP_265351600.1">
    <property type="nucleotide sequence ID" value="NZ_JAMQPL010000002.1"/>
</dbReference>
<feature type="transmembrane region" description="Helical" evidence="1">
    <location>
        <begin position="122"/>
        <end position="143"/>
    </location>
</feature>
<protein>
    <submittedName>
        <fullName evidence="3">Uncharacterized protein</fullName>
    </submittedName>
</protein>
<feature type="transmembrane region" description="Helical" evidence="1">
    <location>
        <begin position="12"/>
        <end position="29"/>
    </location>
</feature>
<feature type="transmembrane region" description="Helical" evidence="1">
    <location>
        <begin position="60"/>
        <end position="86"/>
    </location>
</feature>
<dbReference type="EMBL" id="JAMQPL010000002">
    <property type="protein sequence ID" value="MCW7529521.1"/>
    <property type="molecule type" value="Genomic_DNA"/>
</dbReference>
<keyword evidence="1" id="KW-1133">Transmembrane helix</keyword>
<accession>A0AAW5VD38</accession>
<dbReference type="EMBL" id="JAMQPM010000002">
    <property type="protein sequence ID" value="MCW7526367.1"/>
    <property type="molecule type" value="Genomic_DNA"/>
</dbReference>
<keyword evidence="1" id="KW-0472">Membrane</keyword>
<dbReference type="Proteomes" id="UP001208912">
    <property type="component" value="Unassembled WGS sequence"/>
</dbReference>
<feature type="transmembrane region" description="Helical" evidence="1">
    <location>
        <begin position="36"/>
        <end position="54"/>
    </location>
</feature>
<dbReference type="Proteomes" id="UP001208540">
    <property type="component" value="Unassembled WGS sequence"/>
</dbReference>
<proteinExistence type="predicted"/>
<evidence type="ECO:0000313" key="5">
    <source>
        <dbReference type="Proteomes" id="UP001208912"/>
    </source>
</evidence>
<evidence type="ECO:0000313" key="2">
    <source>
        <dbReference type="EMBL" id="MCW7526367.1"/>
    </source>
</evidence>
<sequence>MYNELGVDLTLLLWNNSVAILAVSLVCYLASFRQTILFILVVGFSLFTGIQFTVESNYDSIAIMGFIKLILLLPFGLGAVLTYINLSELKQIKFQIWFTRYINFAVLTNIFVMVFSPDAGTYRGIVSRFACLSLLVWLIQEMLKVGFQTTLTDRKFFIFNSSPLSWIYCHALYRIALLSLPTFDSIQYLLLEPLSLVSMTVLYRWHKKRYPLPYYFGLADTLVVTTLTVLTRYPILLPFEIKDPYITNLQENQWDMIFIPIQVFVIGYALRAISKNINHLSKKKSAMNPNIAS</sequence>
<evidence type="ECO:0000313" key="4">
    <source>
        <dbReference type="Proteomes" id="UP001208540"/>
    </source>
</evidence>
<evidence type="ECO:0000313" key="3">
    <source>
        <dbReference type="EMBL" id="MCW7529521.1"/>
    </source>
</evidence>
<dbReference type="AlphaFoldDB" id="A0AAW5VD38"/>
<keyword evidence="1" id="KW-0812">Transmembrane</keyword>
<feature type="transmembrane region" description="Helical" evidence="1">
    <location>
        <begin position="256"/>
        <end position="274"/>
    </location>
</feature>
<feature type="transmembrane region" description="Helical" evidence="1">
    <location>
        <begin position="185"/>
        <end position="203"/>
    </location>
</feature>
<feature type="transmembrane region" description="Helical" evidence="1">
    <location>
        <begin position="215"/>
        <end position="236"/>
    </location>
</feature>
<keyword evidence="5" id="KW-1185">Reference proteome</keyword>
<comment type="caution">
    <text evidence="3">The sequence shown here is derived from an EMBL/GenBank/DDBJ whole genome shotgun (WGS) entry which is preliminary data.</text>
</comment>
<reference evidence="3 5" key="1">
    <citation type="submission" date="2022-06" db="EMBL/GenBank/DDBJ databases">
        <title>Leptospira isolates from biofilms formed at urban environments.</title>
        <authorList>
            <person name="Ribeiro P.S."/>
            <person name="Sousa T."/>
            <person name="Carvalho N."/>
            <person name="Aburjaile F."/>
            <person name="Neves F."/>
            <person name="Oliveira D."/>
            <person name="Blanco L."/>
            <person name="Lima J."/>
            <person name="Costa F."/>
            <person name="Brenig B."/>
            <person name="Soares S."/>
            <person name="Ramos R."/>
            <person name="Goes-Neto A."/>
            <person name="Matiuzzi M."/>
            <person name="Azevedo V."/>
            <person name="Ristow P."/>
        </authorList>
    </citation>
    <scope>NUCLEOTIDE SEQUENCE</scope>
    <source>
        <strain evidence="2 5">VSF19</strain>
        <strain evidence="3">VSF20</strain>
    </source>
</reference>
<evidence type="ECO:0000256" key="1">
    <source>
        <dbReference type="SAM" id="Phobius"/>
    </source>
</evidence>
<organism evidence="3 4">
    <name type="scientific">Leptospira soteropolitanensis</name>
    <dbReference type="NCBI Taxonomy" id="2950025"/>
    <lineage>
        <taxon>Bacteria</taxon>
        <taxon>Pseudomonadati</taxon>
        <taxon>Spirochaetota</taxon>
        <taxon>Spirochaetia</taxon>
        <taxon>Leptospirales</taxon>
        <taxon>Leptospiraceae</taxon>
        <taxon>Leptospira</taxon>
    </lineage>
</organism>